<sequence length="195" mass="21488">MSGTVFGDEMRVKRNTELDFSKKIACSATMTPGPSLGLMKSNFEHRGTSGNKTPRVNRPERGFRRLQSGTEEPPSYFATSQPDVQDFHPEGRENRDLVRPRSEARGKVCRSINSLHFTPPRRGENIGTWGIAVTCQFTRNKICKPSIVQYSNSELNTALSIPVAGEKNARGNAIEISHCGVSGSVHRIPTSRGSD</sequence>
<accession>A0A0J6EZB7</accession>
<evidence type="ECO:0000313" key="2">
    <source>
        <dbReference type="EMBL" id="KMM65936.1"/>
    </source>
</evidence>
<dbReference type="EMBL" id="DS268109">
    <property type="protein sequence ID" value="KMM65936.1"/>
    <property type="molecule type" value="Genomic_DNA"/>
</dbReference>
<name>A0A0J6EZB7_COCPO</name>
<dbReference type="VEuPathDB" id="FungiDB:CPAG_02277"/>
<reference evidence="3" key="3">
    <citation type="journal article" date="2010" name="Genome Res.">
        <title>Population genomic sequencing of Coccidioides fungi reveals recent hybridization and transposon control.</title>
        <authorList>
            <person name="Neafsey D.E."/>
            <person name="Barker B.M."/>
            <person name="Sharpton T.J."/>
            <person name="Stajich J.E."/>
            <person name="Park D.J."/>
            <person name="Whiston E."/>
            <person name="Hung C.-Y."/>
            <person name="McMahan C."/>
            <person name="White J."/>
            <person name="Sykes S."/>
            <person name="Heiman D."/>
            <person name="Young S."/>
            <person name="Zeng Q."/>
            <person name="Abouelleil A."/>
            <person name="Aftuck L."/>
            <person name="Bessette D."/>
            <person name="Brown A."/>
            <person name="FitzGerald M."/>
            <person name="Lui A."/>
            <person name="Macdonald J.P."/>
            <person name="Priest M."/>
            <person name="Orbach M.J."/>
            <person name="Galgiani J.N."/>
            <person name="Kirkland T.N."/>
            <person name="Cole G.T."/>
            <person name="Birren B.W."/>
            <person name="Henn M.R."/>
            <person name="Taylor J.W."/>
            <person name="Rounsley S.D."/>
        </authorList>
    </citation>
    <scope>NUCLEOTIDE SEQUENCE [LARGE SCALE GENOMIC DNA]</scope>
    <source>
        <strain evidence="3">RMSCC 3488</strain>
    </source>
</reference>
<organism evidence="2 3">
    <name type="scientific">Coccidioides posadasii RMSCC 3488</name>
    <dbReference type="NCBI Taxonomy" id="454284"/>
    <lineage>
        <taxon>Eukaryota</taxon>
        <taxon>Fungi</taxon>
        <taxon>Dikarya</taxon>
        <taxon>Ascomycota</taxon>
        <taxon>Pezizomycotina</taxon>
        <taxon>Eurotiomycetes</taxon>
        <taxon>Eurotiomycetidae</taxon>
        <taxon>Onygenales</taxon>
        <taxon>Onygenaceae</taxon>
        <taxon>Coccidioides</taxon>
    </lineage>
</organism>
<feature type="region of interest" description="Disordered" evidence="1">
    <location>
        <begin position="65"/>
        <end position="103"/>
    </location>
</feature>
<reference evidence="3" key="2">
    <citation type="journal article" date="2009" name="Genome Res.">
        <title>Comparative genomic analyses of the human fungal pathogens Coccidioides and their relatives.</title>
        <authorList>
            <person name="Sharpton T.J."/>
            <person name="Stajich J.E."/>
            <person name="Rounsley S.D."/>
            <person name="Gardner M.J."/>
            <person name="Wortman J.R."/>
            <person name="Jordar V.S."/>
            <person name="Maiti R."/>
            <person name="Kodira C.D."/>
            <person name="Neafsey D.E."/>
            <person name="Zeng Q."/>
            <person name="Hung C.-Y."/>
            <person name="McMahan C."/>
            <person name="Muszewska A."/>
            <person name="Grynberg M."/>
            <person name="Mandel M.A."/>
            <person name="Kellner E.M."/>
            <person name="Barker B.M."/>
            <person name="Galgiani J.N."/>
            <person name="Orbach M.J."/>
            <person name="Kirkland T.N."/>
            <person name="Cole G.T."/>
            <person name="Henn M.R."/>
            <person name="Birren B.W."/>
            <person name="Taylor J.W."/>
        </authorList>
    </citation>
    <scope>NUCLEOTIDE SEQUENCE [LARGE SCALE GENOMIC DNA]</scope>
    <source>
        <strain evidence="3">RMSCC 3488</strain>
    </source>
</reference>
<reference evidence="2 3" key="1">
    <citation type="submission" date="2007-06" db="EMBL/GenBank/DDBJ databases">
        <title>The Genome Sequence of Coccidioides posadasii RMSCC_3488.</title>
        <authorList>
            <consortium name="Coccidioides Genome Resources Consortium"/>
            <consortium name="The Broad Institute Genome Sequencing Platform"/>
            <person name="Henn M.R."/>
            <person name="Sykes S."/>
            <person name="Young S."/>
            <person name="Jaffe D."/>
            <person name="Berlin A."/>
            <person name="Alvarez P."/>
            <person name="Butler J."/>
            <person name="Gnerre S."/>
            <person name="Grabherr M."/>
            <person name="Mauceli E."/>
            <person name="Brockman W."/>
            <person name="Kodira C."/>
            <person name="Alvarado L."/>
            <person name="Zeng Q."/>
            <person name="Crawford M."/>
            <person name="Antoine C."/>
            <person name="Devon K."/>
            <person name="Galgiani J."/>
            <person name="Orsborn K."/>
            <person name="Lewis M.L."/>
            <person name="Nusbaum C."/>
            <person name="Galagan J."/>
            <person name="Birren B."/>
        </authorList>
    </citation>
    <scope>NUCLEOTIDE SEQUENCE [LARGE SCALE GENOMIC DNA]</scope>
    <source>
        <strain evidence="2 3">RMSCC 3488</strain>
    </source>
</reference>
<protein>
    <submittedName>
        <fullName evidence="2">Uncharacterized protein</fullName>
    </submittedName>
</protein>
<evidence type="ECO:0000313" key="3">
    <source>
        <dbReference type="Proteomes" id="UP000054567"/>
    </source>
</evidence>
<dbReference type="Proteomes" id="UP000054567">
    <property type="component" value="Unassembled WGS sequence"/>
</dbReference>
<evidence type="ECO:0000256" key="1">
    <source>
        <dbReference type="SAM" id="MobiDB-lite"/>
    </source>
</evidence>
<proteinExistence type="predicted"/>
<gene>
    <name evidence="2" type="ORF">CPAG_02277</name>
</gene>
<dbReference type="AlphaFoldDB" id="A0A0J6EZB7"/>
<feature type="compositionally biased region" description="Basic and acidic residues" evidence="1">
    <location>
        <begin position="85"/>
        <end position="103"/>
    </location>
</feature>